<name>C0QEU7_DESAH</name>
<evidence type="ECO:0000313" key="4">
    <source>
        <dbReference type="EMBL" id="ACN15439.1"/>
    </source>
</evidence>
<evidence type="ECO:0000256" key="1">
    <source>
        <dbReference type="ARBA" id="ARBA00022670"/>
    </source>
</evidence>
<sequence length="795" mass="89414">MQQKFKIQARDIVKALPSGLFDFQDTSQLPPLDTIIGQKRAVEAIDFGLNMKGPEYNIFVTGLEGTGKSTIVKKLVHEHALDHEIPQDLCLVNNFDDAYRPVVIEMPAGSAVYFSRSMTQFIEVLKTKILDLFKTPQFNEQQNAIEKETLDRQKELFDGIERFAREKGVSIVRADPEYQVVPLHDGQPMSNEAYQALDESLRKTIDDGMAEVQDKLQTCLMEINTLGEETKAQLKTLVAARVEELISEQIDPIRYYFKDCSDIQTYLKKVTADIIENISLFLGRQTREDLEQEKFLEMTRALVKKYQVNVLVDRRQERGAPVVFEPNPNFHNLFGKIEKKPAMGSFETDFTMVLAGSLLKANGGYLIINIEPLLVNPAVWEALKSTLQESRLRIEDMPGQADYGMPSLKPAPIPLNVKVILVGGYEPFRLLQSEDSRFNKIFKVRADFDYEAEKTDENLYNYARFIARVCGNEALLGFTAQGVEAVIEYGSRMVADQHKLSLRFGQILGVLKEADYWAKKTGAPVVDGEHVAKALNQFRFRHNLYEEKMLEQFEDQSVLMDVHGSVVGQVNALAVYDMGEIAFGRPTRITAESYMGTPGIISIERESDLSGETHDKGVMIVAGYLGRMFARNYPLSVSISITFEQSYYGIDGDSASSTELYAVLSSLSGVPIRQEVAVTGSVNQKGEIQAIGGVNEKIEGFYDICVKKGLTKNQGVMIPASNMRNLVLRKDVVDAIEQGMFHLYQVTRIEQGIEVLTGVRAGEPDESGVYPPETLFGKVHEKLKRYHELSTMFNR</sequence>
<keyword evidence="2" id="KW-0720">Serine protease</keyword>
<dbReference type="SUPFAM" id="SSF54211">
    <property type="entry name" value="Ribosomal protein S5 domain 2-like"/>
    <property type="match status" value="1"/>
</dbReference>
<dbReference type="Proteomes" id="UP000000442">
    <property type="component" value="Chromosome"/>
</dbReference>
<evidence type="ECO:0000259" key="3">
    <source>
        <dbReference type="PROSITE" id="PS51786"/>
    </source>
</evidence>
<dbReference type="eggNOG" id="COG1067">
    <property type="taxonomic scope" value="Bacteria"/>
</dbReference>
<protein>
    <recommendedName>
        <fullName evidence="2">endopeptidase La</fullName>
        <ecNumber evidence="2">3.4.21.53</ecNumber>
    </recommendedName>
</protein>
<dbReference type="Pfam" id="PF20436">
    <property type="entry name" value="LonB_AAA-LID"/>
    <property type="match status" value="1"/>
</dbReference>
<dbReference type="Gene3D" id="3.40.50.300">
    <property type="entry name" value="P-loop containing nucleotide triphosphate hydrolases"/>
    <property type="match status" value="2"/>
</dbReference>
<dbReference type="PRINTS" id="PR00830">
    <property type="entry name" value="ENDOLAPTASE"/>
</dbReference>
<dbReference type="RefSeq" id="WP_015904207.1">
    <property type="nucleotide sequence ID" value="NC_012108.1"/>
</dbReference>
<gene>
    <name evidence="4" type="primary">lonB</name>
    <name evidence="4" type="ordered locus">HRM2_23440</name>
</gene>
<dbReference type="InterPro" id="IPR041699">
    <property type="entry name" value="AAA_32"/>
</dbReference>
<dbReference type="Pfam" id="PF13654">
    <property type="entry name" value="AAA_32"/>
    <property type="match status" value="1"/>
</dbReference>
<dbReference type="InterPro" id="IPR008269">
    <property type="entry name" value="Lon_proteolytic"/>
</dbReference>
<organism evidence="4 5">
    <name type="scientific">Desulforapulum autotrophicum (strain ATCC 43914 / DSM 3382 / VKM B-1955 / HRM2)</name>
    <name type="common">Desulfobacterium autotrophicum</name>
    <dbReference type="NCBI Taxonomy" id="177437"/>
    <lineage>
        <taxon>Bacteria</taxon>
        <taxon>Pseudomonadati</taxon>
        <taxon>Thermodesulfobacteriota</taxon>
        <taxon>Desulfobacteria</taxon>
        <taxon>Desulfobacterales</taxon>
        <taxon>Desulfobacteraceae</taxon>
        <taxon>Desulforapulum</taxon>
    </lineage>
</organism>
<dbReference type="InterPro" id="IPR014721">
    <property type="entry name" value="Ribsml_uS5_D2-typ_fold_subgr"/>
</dbReference>
<dbReference type="InterPro" id="IPR046844">
    <property type="entry name" value="Lon-like_helical"/>
</dbReference>
<dbReference type="InterPro" id="IPR046843">
    <property type="entry name" value="LonB_AAA-LID"/>
</dbReference>
<comment type="similarity">
    <text evidence="2">Belongs to the peptidase S16 family.</text>
</comment>
<dbReference type="InterPro" id="IPR027065">
    <property type="entry name" value="Lon_Prtase"/>
</dbReference>
<dbReference type="PANTHER" id="PTHR10046">
    <property type="entry name" value="ATP DEPENDENT LON PROTEASE FAMILY MEMBER"/>
    <property type="match status" value="1"/>
</dbReference>
<dbReference type="AlphaFoldDB" id="C0QEU7"/>
<dbReference type="KEGG" id="dat:HRM2_23440"/>
<dbReference type="OrthoDB" id="9758568at2"/>
<dbReference type="STRING" id="177437.HRM2_23440"/>
<dbReference type="CDD" id="cd02019">
    <property type="entry name" value="NK"/>
    <property type="match status" value="1"/>
</dbReference>
<feature type="domain" description="Lon proteolytic" evidence="3">
    <location>
        <begin position="564"/>
        <end position="759"/>
    </location>
</feature>
<dbReference type="InterPro" id="IPR020568">
    <property type="entry name" value="Ribosomal_Su5_D2-typ_SF"/>
</dbReference>
<dbReference type="GO" id="GO:0006508">
    <property type="term" value="P:proteolysis"/>
    <property type="evidence" value="ECO:0007669"/>
    <property type="project" value="UniProtKB-KW"/>
</dbReference>
<proteinExistence type="inferred from homology"/>
<dbReference type="Pfam" id="PF05362">
    <property type="entry name" value="Lon_C"/>
    <property type="match status" value="1"/>
</dbReference>
<dbReference type="GO" id="GO:0004252">
    <property type="term" value="F:serine-type endopeptidase activity"/>
    <property type="evidence" value="ECO:0007669"/>
    <property type="project" value="UniProtKB-UniRule"/>
</dbReference>
<feature type="active site" evidence="2">
    <location>
        <position position="697"/>
    </location>
</feature>
<keyword evidence="1 2" id="KW-0645">Protease</keyword>
<comment type="catalytic activity">
    <reaction evidence="2">
        <text>Hydrolysis of proteins in presence of ATP.</text>
        <dbReference type="EC" id="3.4.21.53"/>
    </reaction>
</comment>
<keyword evidence="5" id="KW-1185">Reference proteome</keyword>
<evidence type="ECO:0000256" key="2">
    <source>
        <dbReference type="PROSITE-ProRule" id="PRU01122"/>
    </source>
</evidence>
<dbReference type="Gene3D" id="1.10.8.60">
    <property type="match status" value="1"/>
</dbReference>
<dbReference type="Gene3D" id="3.30.230.10">
    <property type="match status" value="1"/>
</dbReference>
<feature type="active site" evidence="2">
    <location>
        <position position="654"/>
    </location>
</feature>
<reference evidence="4 5" key="1">
    <citation type="journal article" date="2009" name="Environ. Microbiol.">
        <title>Genome sequence of Desulfobacterium autotrophicum HRM2, a marine sulfate reducer oxidizing organic carbon completely to carbon dioxide.</title>
        <authorList>
            <person name="Strittmatter A.W."/>
            <person name="Liesegang H."/>
            <person name="Rabus R."/>
            <person name="Decker I."/>
            <person name="Amann J."/>
            <person name="Andres S."/>
            <person name="Henne A."/>
            <person name="Fricke W.F."/>
            <person name="Martinez-Arias R."/>
            <person name="Bartels D."/>
            <person name="Goesmann A."/>
            <person name="Krause L."/>
            <person name="Puehler A."/>
            <person name="Klenk H.P."/>
            <person name="Richter M."/>
            <person name="Schuler M."/>
            <person name="Gloeckner F.O."/>
            <person name="Meyerdierks A."/>
            <person name="Gottschalk G."/>
            <person name="Amann R."/>
        </authorList>
    </citation>
    <scope>NUCLEOTIDE SEQUENCE [LARGE SCALE GENOMIC DNA]</scope>
    <source>
        <strain evidence="5">ATCC 43914 / DSM 3382 / HRM2</strain>
    </source>
</reference>
<dbReference type="EMBL" id="CP001087">
    <property type="protein sequence ID" value="ACN15439.1"/>
    <property type="molecule type" value="Genomic_DNA"/>
</dbReference>
<dbReference type="SUPFAM" id="SSF52540">
    <property type="entry name" value="P-loop containing nucleoside triphosphate hydrolases"/>
    <property type="match status" value="2"/>
</dbReference>
<dbReference type="Pfam" id="PF20437">
    <property type="entry name" value="LonC_helical"/>
    <property type="match status" value="1"/>
</dbReference>
<dbReference type="GO" id="GO:0030163">
    <property type="term" value="P:protein catabolic process"/>
    <property type="evidence" value="ECO:0007669"/>
    <property type="project" value="InterPro"/>
</dbReference>
<dbReference type="EC" id="3.4.21.53" evidence="2"/>
<dbReference type="InterPro" id="IPR027417">
    <property type="entry name" value="P-loop_NTPase"/>
</dbReference>
<dbReference type="PROSITE" id="PS51786">
    <property type="entry name" value="LON_PROTEOLYTIC"/>
    <property type="match status" value="1"/>
</dbReference>
<dbReference type="GO" id="GO:0004176">
    <property type="term" value="F:ATP-dependent peptidase activity"/>
    <property type="evidence" value="ECO:0007669"/>
    <property type="project" value="UniProtKB-UniRule"/>
</dbReference>
<dbReference type="GO" id="GO:0005524">
    <property type="term" value="F:ATP binding"/>
    <property type="evidence" value="ECO:0007669"/>
    <property type="project" value="InterPro"/>
</dbReference>
<keyword evidence="2 4" id="KW-0378">Hydrolase</keyword>
<dbReference type="HOGENOM" id="CLU_014785_0_1_7"/>
<evidence type="ECO:0000313" key="5">
    <source>
        <dbReference type="Proteomes" id="UP000000442"/>
    </source>
</evidence>
<accession>C0QEU7</accession>